<organism evidence="2 3">
    <name type="scientific">Cytophaga hutchinsonii (strain ATCC 33406 / DSM 1761 / CIP 103989 / NBRC 15051 / NCIMB 9469 / D465)</name>
    <dbReference type="NCBI Taxonomy" id="269798"/>
    <lineage>
        <taxon>Bacteria</taxon>
        <taxon>Pseudomonadati</taxon>
        <taxon>Bacteroidota</taxon>
        <taxon>Cytophagia</taxon>
        <taxon>Cytophagales</taxon>
        <taxon>Cytophagaceae</taxon>
        <taxon>Cytophaga</taxon>
    </lineage>
</organism>
<evidence type="ECO:0000313" key="3">
    <source>
        <dbReference type="Proteomes" id="UP000001822"/>
    </source>
</evidence>
<evidence type="ECO:0008006" key="4">
    <source>
        <dbReference type="Google" id="ProtNLM"/>
    </source>
</evidence>
<dbReference type="KEGG" id="chu:CHU_2442"/>
<dbReference type="EMBL" id="CP000383">
    <property type="protein sequence ID" value="ABG59697.1"/>
    <property type="molecule type" value="Genomic_DNA"/>
</dbReference>
<name>A0A6N4STB6_CYTH3</name>
<reference evidence="2 3" key="1">
    <citation type="journal article" date="2007" name="Appl. Environ. Microbiol.">
        <title>Genome sequence of the cellulolytic gliding bacterium Cytophaga hutchinsonii.</title>
        <authorList>
            <person name="Xie G."/>
            <person name="Bruce D.C."/>
            <person name="Challacombe J.F."/>
            <person name="Chertkov O."/>
            <person name="Detter J.C."/>
            <person name="Gilna P."/>
            <person name="Han C.S."/>
            <person name="Lucas S."/>
            <person name="Misra M."/>
            <person name="Myers G.L."/>
            <person name="Richardson P."/>
            <person name="Tapia R."/>
            <person name="Thayer N."/>
            <person name="Thompson L.S."/>
            <person name="Brettin T.S."/>
            <person name="Henrissat B."/>
            <person name="Wilson D.B."/>
            <person name="McBride M.J."/>
        </authorList>
    </citation>
    <scope>NUCLEOTIDE SEQUENCE [LARGE SCALE GENOMIC DNA]</scope>
    <source>
        <strain evidence="3">ATCC 33406 / DSM 1761 / CIP 103989 / NBRC 15051 / NCIMB 9469 / D465</strain>
    </source>
</reference>
<feature type="transmembrane region" description="Helical" evidence="1">
    <location>
        <begin position="12"/>
        <end position="30"/>
    </location>
</feature>
<keyword evidence="1" id="KW-0472">Membrane</keyword>
<sequence length="231" mass="27277">MKAILRLFKRKYDWKVMFVCLIATMLFWLLNSMSRDHLADVTYPVIFKYDNQQLMTNTDTKAEIAFHAYGQGWELLKLKLNWFVDPIEINLQKRKKYRYVLSSELKPYLEDHLPQLEIRYFISDTLYTGLDKVKKVKLKVYLDREDISLAEDFKIDGNVVISPEYILATGPGSILDTMQHKILIRLSDSDISEAYKEEIRIPEPNNELVSYNARKVQVSFNVTRHKRPFSN</sequence>
<accession>A0A6N4STB6</accession>
<keyword evidence="1" id="KW-0812">Transmembrane</keyword>
<dbReference type="AlphaFoldDB" id="A0A6N4STB6"/>
<evidence type="ECO:0000256" key="1">
    <source>
        <dbReference type="SAM" id="Phobius"/>
    </source>
</evidence>
<keyword evidence="1" id="KW-1133">Transmembrane helix</keyword>
<protein>
    <recommendedName>
        <fullName evidence="4">YbbR-like domain-containing protein</fullName>
    </recommendedName>
</protein>
<dbReference type="RefSeq" id="WP_011585811.1">
    <property type="nucleotide sequence ID" value="NC_008255.1"/>
</dbReference>
<evidence type="ECO:0000313" key="2">
    <source>
        <dbReference type="EMBL" id="ABG59697.1"/>
    </source>
</evidence>
<dbReference type="Proteomes" id="UP000001822">
    <property type="component" value="Chromosome"/>
</dbReference>
<gene>
    <name evidence="2" type="ordered locus">CHU_2442</name>
</gene>
<proteinExistence type="predicted"/>
<keyword evidence="3" id="KW-1185">Reference proteome</keyword>